<accession>A0ABS2VRJ3</accession>
<evidence type="ECO:0008006" key="4">
    <source>
        <dbReference type="Google" id="ProtNLM"/>
    </source>
</evidence>
<name>A0ABS2VRJ3_STRAS</name>
<dbReference type="RefSeq" id="WP_205383807.1">
    <property type="nucleotide sequence ID" value="NZ_JAFFZS010000011.1"/>
</dbReference>
<dbReference type="Proteomes" id="UP000788262">
    <property type="component" value="Unassembled WGS sequence"/>
</dbReference>
<proteinExistence type="predicted"/>
<gene>
    <name evidence="2" type="ORF">JS756_16095</name>
</gene>
<reference evidence="2 3" key="1">
    <citation type="submission" date="2021-02" db="EMBL/GenBank/DDBJ databases">
        <title>Whole genome sequencing of Streptomyces actuosus VRA1.</title>
        <authorList>
            <person name="Sen G."/>
            <person name="Sen A."/>
        </authorList>
    </citation>
    <scope>NUCLEOTIDE SEQUENCE [LARGE SCALE GENOMIC DNA]</scope>
    <source>
        <strain evidence="2 3">VRA1</strain>
    </source>
</reference>
<evidence type="ECO:0000313" key="2">
    <source>
        <dbReference type="EMBL" id="MBN0045600.1"/>
    </source>
</evidence>
<keyword evidence="3" id="KW-1185">Reference proteome</keyword>
<comment type="caution">
    <text evidence="2">The sequence shown here is derived from an EMBL/GenBank/DDBJ whole genome shotgun (WGS) entry which is preliminary data.</text>
</comment>
<evidence type="ECO:0000256" key="1">
    <source>
        <dbReference type="SAM" id="MobiDB-lite"/>
    </source>
</evidence>
<evidence type="ECO:0000313" key="3">
    <source>
        <dbReference type="Proteomes" id="UP000788262"/>
    </source>
</evidence>
<sequence length="358" mass="39222">MSHFSGHETSPHEALRQGRTAVDRLMAGMLEAGGMFREVTATQVLLSTASPRIRFVEFAADEEKENGADWLWWWVDRDGTCYGLLVQAKILKLHGKRWSIDFSYKTRGDDRTQLSKLIKAANRFHVPAAYVLYCGDAQYRSTLACDRTHDDVPCKERDRVGVSTVSALVAENAVGLDAKNAGVSAFHDAVPVEDIASPNGLDTPIVPLARGLDQDLERFLRQPQRGSRRVAKELLRPVQRIRHGQFAGAAVMERAATVTGALFENVPNDYGHFSVPYLAHMLRGLRAEVPDYVRDVLEGRTPPTWVTDHVGGIVVIPDADAPTTASPARAGDGAAGLLPPDFLEAPQPPHDHRPGQAA</sequence>
<feature type="region of interest" description="Disordered" evidence="1">
    <location>
        <begin position="323"/>
        <end position="358"/>
    </location>
</feature>
<organism evidence="2 3">
    <name type="scientific">Streptomyces actuosus</name>
    <dbReference type="NCBI Taxonomy" id="1885"/>
    <lineage>
        <taxon>Bacteria</taxon>
        <taxon>Bacillati</taxon>
        <taxon>Actinomycetota</taxon>
        <taxon>Actinomycetes</taxon>
        <taxon>Kitasatosporales</taxon>
        <taxon>Streptomycetaceae</taxon>
        <taxon>Streptomyces</taxon>
    </lineage>
</organism>
<dbReference type="EMBL" id="JAFFZS010000011">
    <property type="protein sequence ID" value="MBN0045600.1"/>
    <property type="molecule type" value="Genomic_DNA"/>
</dbReference>
<protein>
    <recommendedName>
        <fullName evidence="4">DUF4365 domain-containing protein</fullName>
    </recommendedName>
</protein>
<feature type="compositionally biased region" description="Basic and acidic residues" evidence="1">
    <location>
        <begin position="349"/>
        <end position="358"/>
    </location>
</feature>